<proteinExistence type="inferred from homology"/>
<feature type="region of interest" description="Disordered" evidence="11">
    <location>
        <begin position="693"/>
        <end position="772"/>
    </location>
</feature>
<dbReference type="PANTHER" id="PTHR31064">
    <property type="entry name" value="POTASSIUM TRANSPORT PROTEIN DDB_G0292412-RELATED"/>
    <property type="match status" value="1"/>
</dbReference>
<evidence type="ECO:0000256" key="4">
    <source>
        <dbReference type="ARBA" id="ARBA00022538"/>
    </source>
</evidence>
<keyword evidence="3 10" id="KW-0813">Transport</keyword>
<keyword evidence="7 10" id="KW-1133">Transmembrane helix</keyword>
<comment type="caution">
    <text evidence="12">The sequence shown here is derived from an EMBL/GenBank/DDBJ whole genome shotgun (WGS) entry which is preliminary data.</text>
</comment>
<feature type="compositionally biased region" description="Basic and acidic residues" evidence="11">
    <location>
        <begin position="702"/>
        <end position="712"/>
    </location>
</feature>
<evidence type="ECO:0000256" key="5">
    <source>
        <dbReference type="ARBA" id="ARBA00022692"/>
    </source>
</evidence>
<dbReference type="STRING" id="139825.A0A401GSF3"/>
<feature type="transmembrane region" description="Helical" evidence="10">
    <location>
        <begin position="369"/>
        <end position="388"/>
    </location>
</feature>
<feature type="transmembrane region" description="Helical" evidence="10">
    <location>
        <begin position="325"/>
        <end position="349"/>
    </location>
</feature>
<evidence type="ECO:0000256" key="11">
    <source>
        <dbReference type="SAM" id="MobiDB-lite"/>
    </source>
</evidence>
<evidence type="ECO:0000256" key="7">
    <source>
        <dbReference type="ARBA" id="ARBA00022989"/>
    </source>
</evidence>
<dbReference type="GO" id="GO:0140107">
    <property type="term" value="F:high-affinity potassium ion transmembrane transporter activity"/>
    <property type="evidence" value="ECO:0007669"/>
    <property type="project" value="TreeGrafter"/>
</dbReference>
<evidence type="ECO:0000256" key="10">
    <source>
        <dbReference type="PIRNR" id="PIRNR002450"/>
    </source>
</evidence>
<dbReference type="NCBIfam" id="TIGR00934">
    <property type="entry name" value="2a38euk"/>
    <property type="match status" value="1"/>
</dbReference>
<feature type="region of interest" description="Disordered" evidence="11">
    <location>
        <begin position="113"/>
        <end position="155"/>
    </location>
</feature>
<dbReference type="AlphaFoldDB" id="A0A401GSF3"/>
<feature type="transmembrane region" description="Helical" evidence="10">
    <location>
        <begin position="39"/>
        <end position="60"/>
    </location>
</feature>
<feature type="transmembrane region" description="Helical" evidence="10">
    <location>
        <begin position="516"/>
        <end position="537"/>
    </location>
</feature>
<reference evidence="12 13" key="1">
    <citation type="journal article" date="2018" name="Sci. Rep.">
        <title>Genome sequence of the cauliflower mushroom Sparassis crispa (Hanabiratake) and its association with beneficial usage.</title>
        <authorList>
            <person name="Kiyama R."/>
            <person name="Furutani Y."/>
            <person name="Kawaguchi K."/>
            <person name="Nakanishi T."/>
        </authorList>
    </citation>
    <scope>NUCLEOTIDE SEQUENCE [LARGE SCALE GENOMIC DNA]</scope>
</reference>
<dbReference type="Proteomes" id="UP000287166">
    <property type="component" value="Unassembled WGS sequence"/>
</dbReference>
<evidence type="ECO:0000256" key="8">
    <source>
        <dbReference type="ARBA" id="ARBA00023065"/>
    </source>
</evidence>
<dbReference type="GO" id="GO:0030007">
    <property type="term" value="P:intracellular potassium ion homeostasis"/>
    <property type="evidence" value="ECO:0007669"/>
    <property type="project" value="UniProtKB-UniRule"/>
</dbReference>
<dbReference type="InParanoid" id="A0A401GSF3"/>
<evidence type="ECO:0000256" key="6">
    <source>
        <dbReference type="ARBA" id="ARBA00022958"/>
    </source>
</evidence>
<dbReference type="GO" id="GO:0005886">
    <property type="term" value="C:plasma membrane"/>
    <property type="evidence" value="ECO:0007669"/>
    <property type="project" value="InterPro"/>
</dbReference>
<dbReference type="InterPro" id="IPR015958">
    <property type="entry name" value="Trk1_fungi"/>
</dbReference>
<feature type="transmembrane region" description="Helical" evidence="10">
    <location>
        <begin position="72"/>
        <end position="92"/>
    </location>
</feature>
<dbReference type="FunCoup" id="A0A401GSF3">
    <property type="interactions" value="56"/>
</dbReference>
<dbReference type="InterPro" id="IPR051143">
    <property type="entry name" value="TrkH_K-transport"/>
</dbReference>
<sequence length="772" mass="87153">MLAYIKSRLNFFRIHLLSFLIIPLLFAVIFWASNGEYKIKFIDALFVCYSGVTGTGLTTIDLSSLTIWQQTILVILELIGNQAFVAWVVVFVRRLYFLNSLEHIVNAELDRKPTWQSTGEHPPSLRLGAVEEQHRPDSENAREGDTQWKNKSGTPLKKFHPGMVRRVDIAPHLITPTGVRSMQSKPAAEDDTHATRHVVQASGVDQLSRVTSRRSTIIRVPPPDNASKGDFGGFPGVYDLISRLFRRMFPRLHSKLRRTMTLPRTETLVPHRGDNFVDSAGPQVAKRVPYISFRAIVGRNSAFRGLSRENIEELGGVEYRALTSLLWIVPLYYFGLLAISFVVVAPTMVQSRWRSNFEPPQQHKKINPVWFSAFQVVGAWANTGMSLVDQNMVPFRTAYPMIVFLVFCVLAGNTLFPVLFRLAIWILAKLYPNNSRTKESMQFLLDHPRRCFIYLFPSHQTWLLFGITMLLNVIDFMFDPILNIDNPFTDVIPVGTRIFDAILQAVAVRSSGYQSVALSSLVPAVQVLYVIMMYIAIYPIAMSVRSTNVYEENSLGIYEEDDDESDYEALLTSTAESRVSIWGKYLLRHARRQLAFDMWWLALSVFLICIIERPGLTNTANATWFNVFACIFEVVSAYGTVGLSLGIPTANYSLSGAFHTLSKLVMCAVMIRGRHRGLPVALDRAVLLPHEFRPRTQPGVGEKNEETPRVVEEPESSSHSSQEGQDPPESVGMRERTRTLSFAGDQGIQVTRTGDMRPYIVKEEPEYSGSAV</sequence>
<dbReference type="PANTHER" id="PTHR31064:SF30">
    <property type="entry name" value="HIGH-AFFINITY POTASSIUM TRANSPORT PROTEIN-RELATED"/>
    <property type="match status" value="1"/>
</dbReference>
<keyword evidence="5 10" id="KW-0812">Transmembrane</keyword>
<keyword evidence="8 10" id="KW-0406">Ion transport</keyword>
<feature type="transmembrane region" description="Helical" evidence="10">
    <location>
        <begin position="400"/>
        <end position="431"/>
    </location>
</feature>
<dbReference type="OrthoDB" id="9999863at2759"/>
<comment type="subcellular location">
    <subcellularLocation>
        <location evidence="1">Membrane</location>
        <topology evidence="1">Multi-pass membrane protein</topology>
    </subcellularLocation>
</comment>
<comment type="similarity">
    <text evidence="2 10">Belongs to the TrkH potassium transport family.</text>
</comment>
<dbReference type="EMBL" id="BFAD01000007">
    <property type="protein sequence ID" value="GBE85158.1"/>
    <property type="molecule type" value="Genomic_DNA"/>
</dbReference>
<evidence type="ECO:0000313" key="13">
    <source>
        <dbReference type="Proteomes" id="UP000287166"/>
    </source>
</evidence>
<feature type="transmembrane region" description="Helical" evidence="10">
    <location>
        <begin position="594"/>
        <end position="611"/>
    </location>
</feature>
<keyword evidence="13" id="KW-1185">Reference proteome</keyword>
<dbReference type="InterPro" id="IPR003445">
    <property type="entry name" value="Cat_transpt"/>
</dbReference>
<dbReference type="RefSeq" id="XP_027616071.1">
    <property type="nucleotide sequence ID" value="XM_027760270.1"/>
</dbReference>
<accession>A0A401GSF3</accession>
<dbReference type="GeneID" id="38782075"/>
<keyword evidence="9 10" id="KW-0472">Membrane</keyword>
<gene>
    <name evidence="12" type="ORF">SCP_0703440</name>
</gene>
<dbReference type="PIRSF" id="PIRSF002450">
    <property type="entry name" value="K+_transpter_TRK"/>
    <property type="match status" value="1"/>
</dbReference>
<evidence type="ECO:0000256" key="2">
    <source>
        <dbReference type="ARBA" id="ARBA00009137"/>
    </source>
</evidence>
<dbReference type="InterPro" id="IPR004773">
    <property type="entry name" value="K/Na_transp_Trk1/HKT1"/>
</dbReference>
<keyword evidence="4 10" id="KW-0633">Potassium transport</keyword>
<evidence type="ECO:0000256" key="1">
    <source>
        <dbReference type="ARBA" id="ARBA00004141"/>
    </source>
</evidence>
<keyword evidence="6 10" id="KW-0630">Potassium</keyword>
<feature type="transmembrane region" description="Helical" evidence="10">
    <location>
        <begin position="623"/>
        <end position="645"/>
    </location>
</feature>
<evidence type="ECO:0000256" key="9">
    <source>
        <dbReference type="ARBA" id="ARBA00023136"/>
    </source>
</evidence>
<feature type="transmembrane region" description="Helical" evidence="10">
    <location>
        <begin position="452"/>
        <end position="474"/>
    </location>
</feature>
<feature type="compositionally biased region" description="Basic and acidic residues" evidence="11">
    <location>
        <begin position="129"/>
        <end position="148"/>
    </location>
</feature>
<protein>
    <recommendedName>
        <fullName evidence="10">Potassium transport protein</fullName>
    </recommendedName>
</protein>
<dbReference type="GO" id="GO:1990573">
    <property type="term" value="P:potassium ion import across plasma membrane"/>
    <property type="evidence" value="ECO:0007669"/>
    <property type="project" value="TreeGrafter"/>
</dbReference>
<organism evidence="12 13">
    <name type="scientific">Sparassis crispa</name>
    <dbReference type="NCBI Taxonomy" id="139825"/>
    <lineage>
        <taxon>Eukaryota</taxon>
        <taxon>Fungi</taxon>
        <taxon>Dikarya</taxon>
        <taxon>Basidiomycota</taxon>
        <taxon>Agaricomycotina</taxon>
        <taxon>Agaricomycetes</taxon>
        <taxon>Polyporales</taxon>
        <taxon>Sparassidaceae</taxon>
        <taxon>Sparassis</taxon>
    </lineage>
</organism>
<feature type="transmembrane region" description="Helical" evidence="10">
    <location>
        <begin position="12"/>
        <end position="33"/>
    </location>
</feature>
<name>A0A401GSF3_9APHY</name>
<evidence type="ECO:0000313" key="12">
    <source>
        <dbReference type="EMBL" id="GBE85158.1"/>
    </source>
</evidence>
<dbReference type="Pfam" id="PF02386">
    <property type="entry name" value="TrkH"/>
    <property type="match status" value="1"/>
</dbReference>
<evidence type="ECO:0000256" key="3">
    <source>
        <dbReference type="ARBA" id="ARBA00022448"/>
    </source>
</evidence>